<accession>A0A453Q4W0</accession>
<dbReference type="Gramene" id="AET6Gv20982500.35">
    <property type="protein sequence ID" value="AET6Gv20982500.35"/>
    <property type="gene ID" value="AET6Gv20982500"/>
</dbReference>
<reference evidence="2" key="3">
    <citation type="journal article" date="2017" name="Nature">
        <title>Genome sequence of the progenitor of the wheat D genome Aegilops tauschii.</title>
        <authorList>
            <person name="Luo M.C."/>
            <person name="Gu Y.Q."/>
            <person name="Puiu D."/>
            <person name="Wang H."/>
            <person name="Twardziok S.O."/>
            <person name="Deal K.R."/>
            <person name="Huo N."/>
            <person name="Zhu T."/>
            <person name="Wang L."/>
            <person name="Wang Y."/>
            <person name="McGuire P.E."/>
            <person name="Liu S."/>
            <person name="Long H."/>
            <person name="Ramasamy R.K."/>
            <person name="Rodriguez J.C."/>
            <person name="Van S.L."/>
            <person name="Yuan L."/>
            <person name="Wang Z."/>
            <person name="Xia Z."/>
            <person name="Xiao L."/>
            <person name="Anderson O.D."/>
            <person name="Ouyang S."/>
            <person name="Liang Y."/>
            <person name="Zimin A.V."/>
            <person name="Pertea G."/>
            <person name="Qi P."/>
            <person name="Bennetzen J.L."/>
            <person name="Dai X."/>
            <person name="Dawson M.W."/>
            <person name="Muller H.G."/>
            <person name="Kugler K."/>
            <person name="Rivarola-Duarte L."/>
            <person name="Spannagl M."/>
            <person name="Mayer K.F.X."/>
            <person name="Lu F.H."/>
            <person name="Bevan M.W."/>
            <person name="Leroy P."/>
            <person name="Li P."/>
            <person name="You F.M."/>
            <person name="Sun Q."/>
            <person name="Liu Z."/>
            <person name="Lyons E."/>
            <person name="Wicker T."/>
            <person name="Salzberg S.L."/>
            <person name="Devos K.M."/>
            <person name="Dvorak J."/>
        </authorList>
    </citation>
    <scope>NUCLEOTIDE SEQUENCE [LARGE SCALE GENOMIC DNA]</scope>
    <source>
        <strain evidence="2">cv. AL8/78</strain>
    </source>
</reference>
<proteinExistence type="predicted"/>
<dbReference type="AlphaFoldDB" id="A0A453Q4W0"/>
<feature type="region of interest" description="Disordered" evidence="1">
    <location>
        <begin position="1"/>
        <end position="22"/>
    </location>
</feature>
<name>A0A453Q4W0_AEGTS</name>
<dbReference type="EnsemblPlants" id="AET6Gv20982500.35">
    <property type="protein sequence ID" value="AET6Gv20982500.35"/>
    <property type="gene ID" value="AET6Gv20982500"/>
</dbReference>
<protein>
    <submittedName>
        <fullName evidence="2">Uncharacterized protein</fullName>
    </submittedName>
</protein>
<dbReference type="Proteomes" id="UP000015105">
    <property type="component" value="Chromosome 6D"/>
</dbReference>
<reference evidence="2" key="4">
    <citation type="submission" date="2019-03" db="UniProtKB">
        <authorList>
            <consortium name="EnsemblPlants"/>
        </authorList>
    </citation>
    <scope>IDENTIFICATION</scope>
</reference>
<keyword evidence="3" id="KW-1185">Reference proteome</keyword>
<evidence type="ECO:0000256" key="1">
    <source>
        <dbReference type="SAM" id="MobiDB-lite"/>
    </source>
</evidence>
<feature type="compositionally biased region" description="Pro residues" evidence="1">
    <location>
        <begin position="1"/>
        <end position="10"/>
    </location>
</feature>
<reference evidence="3" key="2">
    <citation type="journal article" date="2017" name="Nat. Plants">
        <title>The Aegilops tauschii genome reveals multiple impacts of transposons.</title>
        <authorList>
            <person name="Zhao G."/>
            <person name="Zou C."/>
            <person name="Li K."/>
            <person name="Wang K."/>
            <person name="Li T."/>
            <person name="Gao L."/>
            <person name="Zhang X."/>
            <person name="Wang H."/>
            <person name="Yang Z."/>
            <person name="Liu X."/>
            <person name="Jiang W."/>
            <person name="Mao L."/>
            <person name="Kong X."/>
            <person name="Jiao Y."/>
            <person name="Jia J."/>
        </authorList>
    </citation>
    <scope>NUCLEOTIDE SEQUENCE [LARGE SCALE GENOMIC DNA]</scope>
    <source>
        <strain evidence="3">cv. AL8/78</strain>
    </source>
</reference>
<reference evidence="3" key="1">
    <citation type="journal article" date="2014" name="Science">
        <title>Ancient hybridizations among the ancestral genomes of bread wheat.</title>
        <authorList>
            <consortium name="International Wheat Genome Sequencing Consortium,"/>
            <person name="Marcussen T."/>
            <person name="Sandve S.R."/>
            <person name="Heier L."/>
            <person name="Spannagl M."/>
            <person name="Pfeifer M."/>
            <person name="Jakobsen K.S."/>
            <person name="Wulff B.B."/>
            <person name="Steuernagel B."/>
            <person name="Mayer K.F."/>
            <person name="Olsen O.A."/>
        </authorList>
    </citation>
    <scope>NUCLEOTIDE SEQUENCE [LARGE SCALE GENOMIC DNA]</scope>
    <source>
        <strain evidence="3">cv. AL8/78</strain>
    </source>
</reference>
<sequence>VSYAPPPPAVRPSSQSRRRNCCRRRMPRMRIRCCLRVGDQISSSPFGSCSPQSNQQEQQLFRERRSAIKRLLSELQPAVQAIKRLLSEPQSAIEAAPFFSG</sequence>
<organism evidence="2 3">
    <name type="scientific">Aegilops tauschii subsp. strangulata</name>
    <name type="common">Goatgrass</name>
    <dbReference type="NCBI Taxonomy" id="200361"/>
    <lineage>
        <taxon>Eukaryota</taxon>
        <taxon>Viridiplantae</taxon>
        <taxon>Streptophyta</taxon>
        <taxon>Embryophyta</taxon>
        <taxon>Tracheophyta</taxon>
        <taxon>Spermatophyta</taxon>
        <taxon>Magnoliopsida</taxon>
        <taxon>Liliopsida</taxon>
        <taxon>Poales</taxon>
        <taxon>Poaceae</taxon>
        <taxon>BOP clade</taxon>
        <taxon>Pooideae</taxon>
        <taxon>Triticodae</taxon>
        <taxon>Triticeae</taxon>
        <taxon>Triticinae</taxon>
        <taxon>Aegilops</taxon>
    </lineage>
</organism>
<evidence type="ECO:0000313" key="2">
    <source>
        <dbReference type="EnsemblPlants" id="AET6Gv20982500.35"/>
    </source>
</evidence>
<evidence type="ECO:0000313" key="3">
    <source>
        <dbReference type="Proteomes" id="UP000015105"/>
    </source>
</evidence>
<reference evidence="2" key="5">
    <citation type="journal article" date="2021" name="G3 (Bethesda)">
        <title>Aegilops tauschii genome assembly Aet v5.0 features greater sequence contiguity and improved annotation.</title>
        <authorList>
            <person name="Wang L."/>
            <person name="Zhu T."/>
            <person name="Rodriguez J.C."/>
            <person name="Deal K.R."/>
            <person name="Dubcovsky J."/>
            <person name="McGuire P.E."/>
            <person name="Lux T."/>
            <person name="Spannagl M."/>
            <person name="Mayer K.F.X."/>
            <person name="Baldrich P."/>
            <person name="Meyers B.C."/>
            <person name="Huo N."/>
            <person name="Gu Y.Q."/>
            <person name="Zhou H."/>
            <person name="Devos K.M."/>
            <person name="Bennetzen J.L."/>
            <person name="Unver T."/>
            <person name="Budak H."/>
            <person name="Gulick P.J."/>
            <person name="Galiba G."/>
            <person name="Kalapos B."/>
            <person name="Nelson D.R."/>
            <person name="Li P."/>
            <person name="You F.M."/>
            <person name="Luo M.C."/>
            <person name="Dvorak J."/>
        </authorList>
    </citation>
    <scope>NUCLEOTIDE SEQUENCE [LARGE SCALE GENOMIC DNA]</scope>
    <source>
        <strain evidence="2">cv. AL8/78</strain>
    </source>
</reference>